<feature type="region of interest" description="Disordered" evidence="1">
    <location>
        <begin position="1"/>
        <end position="25"/>
    </location>
</feature>
<comment type="caution">
    <text evidence="2">The sequence shown here is derived from an EMBL/GenBank/DDBJ whole genome shotgun (WGS) entry which is preliminary data.</text>
</comment>
<accession>A0A261WBB6</accession>
<evidence type="ECO:0000313" key="3">
    <source>
        <dbReference type="Proteomes" id="UP000217163"/>
    </source>
</evidence>
<name>A0A261WBB6_9PSED</name>
<evidence type="ECO:0000313" key="2">
    <source>
        <dbReference type="EMBL" id="OZI83377.1"/>
    </source>
</evidence>
<protein>
    <submittedName>
        <fullName evidence="2">Uncharacterized protein</fullName>
    </submittedName>
</protein>
<feature type="compositionally biased region" description="Basic and acidic residues" evidence="1">
    <location>
        <begin position="1"/>
        <end position="21"/>
    </location>
</feature>
<evidence type="ECO:0000256" key="1">
    <source>
        <dbReference type="SAM" id="MobiDB-lite"/>
    </source>
</evidence>
<gene>
    <name evidence="2" type="ORF">CFN58_31860</name>
</gene>
<sequence>MMSTDIRADGKQPDSSAYERKMARHKPGLLPQALLDDVAREHGEYLRGLRKRAEPEFTSGNR</sequence>
<dbReference type="Proteomes" id="UP000217163">
    <property type="component" value="Unassembled WGS sequence"/>
</dbReference>
<organism evidence="2 3">
    <name type="scientific">Pseudomonas avellanae</name>
    <dbReference type="NCBI Taxonomy" id="46257"/>
    <lineage>
        <taxon>Bacteria</taxon>
        <taxon>Pseudomonadati</taxon>
        <taxon>Pseudomonadota</taxon>
        <taxon>Gammaproteobacteria</taxon>
        <taxon>Pseudomonadales</taxon>
        <taxon>Pseudomonadaceae</taxon>
        <taxon>Pseudomonas</taxon>
    </lineage>
</organism>
<reference evidence="3" key="1">
    <citation type="journal article" date="2016" name="Sci. Rep.">
        <title>Genome analysis of the kiwifruit canker pathogen Pseudomonas syringae pv. actinidiae biovar 5.</title>
        <authorList>
            <person name="Fujikawa T."/>
            <person name="Sawada H."/>
        </authorList>
    </citation>
    <scope>NUCLEOTIDE SEQUENCE [LARGE SCALE GENOMIC DNA]</scope>
    <source>
        <strain evidence="3">MAFF 212061</strain>
    </source>
</reference>
<dbReference type="EMBL" id="NKQU01000637">
    <property type="protein sequence ID" value="OZI83377.1"/>
    <property type="molecule type" value="Genomic_DNA"/>
</dbReference>
<proteinExistence type="predicted"/>
<dbReference type="AlphaFoldDB" id="A0A261WBB6"/>